<keyword evidence="3" id="KW-1185">Reference proteome</keyword>
<dbReference type="OrthoDB" id="6039950at2759"/>
<name>A0A9P7VY64_9AGAR</name>
<comment type="caution">
    <text evidence="2">The sequence shown here is derived from an EMBL/GenBank/DDBJ whole genome shotgun (WGS) entry which is preliminary data.</text>
</comment>
<evidence type="ECO:0000259" key="1">
    <source>
        <dbReference type="Pfam" id="PF01120"/>
    </source>
</evidence>
<dbReference type="PRINTS" id="PR00741">
    <property type="entry name" value="GLHYDRLASE29"/>
</dbReference>
<dbReference type="AlphaFoldDB" id="A0A9P7VY64"/>
<dbReference type="RefSeq" id="XP_043042237.1">
    <property type="nucleotide sequence ID" value="XM_043182024.1"/>
</dbReference>
<evidence type="ECO:0000313" key="3">
    <source>
        <dbReference type="Proteomes" id="UP000812287"/>
    </source>
</evidence>
<dbReference type="GO" id="GO:0004560">
    <property type="term" value="F:alpha-L-fucosidase activity"/>
    <property type="evidence" value="ECO:0007669"/>
    <property type="project" value="UniProtKB-EC"/>
</dbReference>
<sequence>MRSKLPVLELRKWESSEGSDPYSYGYNQGTPDENYRNATYILHSLVDIVLKNGNYLIDIGPTANGTIVFPSRSSLLKVGEWLKFA</sequence>
<proteinExistence type="predicted"/>
<feature type="domain" description="Glycoside hydrolase family 29 N-terminal" evidence="1">
    <location>
        <begin position="10"/>
        <end position="83"/>
    </location>
</feature>
<gene>
    <name evidence="2" type="ORF">BT62DRAFT_724984</name>
</gene>
<dbReference type="SUPFAM" id="SSF51445">
    <property type="entry name" value="(Trans)glycosidases"/>
    <property type="match status" value="1"/>
</dbReference>
<dbReference type="EMBL" id="MU250529">
    <property type="protein sequence ID" value="KAG7448737.1"/>
    <property type="molecule type" value="Genomic_DNA"/>
</dbReference>
<dbReference type="InterPro" id="IPR016286">
    <property type="entry name" value="FUC_metazoa-typ"/>
</dbReference>
<dbReference type="InterPro" id="IPR017853">
    <property type="entry name" value="GH"/>
</dbReference>
<dbReference type="Proteomes" id="UP000812287">
    <property type="component" value="Unassembled WGS sequence"/>
</dbReference>
<protein>
    <recommendedName>
        <fullName evidence="1">Glycoside hydrolase family 29 N-terminal domain-containing protein</fullName>
    </recommendedName>
</protein>
<accession>A0A9P7VY64</accession>
<dbReference type="GeneID" id="66104320"/>
<dbReference type="InterPro" id="IPR057739">
    <property type="entry name" value="Glyco_hydro_29_N"/>
</dbReference>
<reference evidence="2" key="1">
    <citation type="submission" date="2020-11" db="EMBL/GenBank/DDBJ databases">
        <title>Adaptations for nitrogen fixation in a non-lichenized fungal sporocarp promotes dispersal by wood-feeding termites.</title>
        <authorList>
            <consortium name="DOE Joint Genome Institute"/>
            <person name="Koch R.A."/>
            <person name="Yoon G."/>
            <person name="Arayal U."/>
            <person name="Lail K."/>
            <person name="Amirebrahimi M."/>
            <person name="Labutti K."/>
            <person name="Lipzen A."/>
            <person name="Riley R."/>
            <person name="Barry K."/>
            <person name="Henrissat B."/>
            <person name="Grigoriev I.V."/>
            <person name="Herr J.R."/>
            <person name="Aime M.C."/>
        </authorList>
    </citation>
    <scope>NUCLEOTIDE SEQUENCE</scope>
    <source>
        <strain evidence="2">MCA 3950</strain>
    </source>
</reference>
<dbReference type="GO" id="GO:0006004">
    <property type="term" value="P:fucose metabolic process"/>
    <property type="evidence" value="ECO:0007669"/>
    <property type="project" value="InterPro"/>
</dbReference>
<dbReference type="Gene3D" id="3.20.20.80">
    <property type="entry name" value="Glycosidases"/>
    <property type="match status" value="1"/>
</dbReference>
<evidence type="ECO:0000313" key="2">
    <source>
        <dbReference type="EMBL" id="KAG7448737.1"/>
    </source>
</evidence>
<dbReference type="Pfam" id="PF01120">
    <property type="entry name" value="Alpha_L_fucos"/>
    <property type="match status" value="1"/>
</dbReference>
<organism evidence="2 3">
    <name type="scientific">Guyanagaster necrorhizus</name>
    <dbReference type="NCBI Taxonomy" id="856835"/>
    <lineage>
        <taxon>Eukaryota</taxon>
        <taxon>Fungi</taxon>
        <taxon>Dikarya</taxon>
        <taxon>Basidiomycota</taxon>
        <taxon>Agaricomycotina</taxon>
        <taxon>Agaricomycetes</taxon>
        <taxon>Agaricomycetidae</taxon>
        <taxon>Agaricales</taxon>
        <taxon>Marasmiineae</taxon>
        <taxon>Physalacriaceae</taxon>
        <taxon>Guyanagaster</taxon>
    </lineage>
</organism>